<dbReference type="GO" id="GO:0004190">
    <property type="term" value="F:aspartic-type endopeptidase activity"/>
    <property type="evidence" value="ECO:0007669"/>
    <property type="project" value="InterPro"/>
</dbReference>
<dbReference type="InterPro" id="IPR050951">
    <property type="entry name" value="Retrovirus_Pol_polyprotein"/>
</dbReference>
<keyword evidence="7" id="KW-0695">RNA-directed DNA polymerase</keyword>
<feature type="domain" description="Peptidase A2" evidence="9">
    <location>
        <begin position="11"/>
        <end position="49"/>
    </location>
</feature>
<dbReference type="InterPro" id="IPR001969">
    <property type="entry name" value="Aspartic_peptidase_AS"/>
</dbReference>
<evidence type="ECO:0000259" key="9">
    <source>
        <dbReference type="PROSITE" id="PS50175"/>
    </source>
</evidence>
<dbReference type="STRING" id="67767.A0A0J7KVJ0"/>
<dbReference type="CDD" id="cd01647">
    <property type="entry name" value="RT_LTR"/>
    <property type="match status" value="1"/>
</dbReference>
<dbReference type="Gene3D" id="3.10.10.10">
    <property type="entry name" value="HIV Type 1 Reverse Transcriptase, subunit A, domain 1"/>
    <property type="match status" value="1"/>
</dbReference>
<dbReference type="SUPFAM" id="SSF56672">
    <property type="entry name" value="DNA/RNA polymerases"/>
    <property type="match status" value="1"/>
</dbReference>
<dbReference type="SUPFAM" id="SSF53098">
    <property type="entry name" value="Ribonuclease H-like"/>
    <property type="match status" value="1"/>
</dbReference>
<dbReference type="Gene3D" id="3.30.420.10">
    <property type="entry name" value="Ribonuclease H-like superfamily/Ribonuclease H"/>
    <property type="match status" value="1"/>
</dbReference>
<evidence type="ECO:0000256" key="2">
    <source>
        <dbReference type="ARBA" id="ARBA00022679"/>
    </source>
</evidence>
<evidence type="ECO:0000256" key="4">
    <source>
        <dbReference type="ARBA" id="ARBA00022722"/>
    </source>
</evidence>
<dbReference type="EMBL" id="LBMM01002816">
    <property type="protein sequence ID" value="KMQ94326.1"/>
    <property type="molecule type" value="Genomic_DNA"/>
</dbReference>
<dbReference type="InterPro" id="IPR000477">
    <property type="entry name" value="RT_dom"/>
</dbReference>
<dbReference type="GO" id="GO:0006508">
    <property type="term" value="P:proteolysis"/>
    <property type="evidence" value="ECO:0007669"/>
    <property type="project" value="InterPro"/>
</dbReference>
<evidence type="ECO:0000256" key="7">
    <source>
        <dbReference type="ARBA" id="ARBA00022918"/>
    </source>
</evidence>
<evidence type="ECO:0000256" key="1">
    <source>
        <dbReference type="ARBA" id="ARBA00012493"/>
    </source>
</evidence>
<dbReference type="FunFam" id="3.10.20.370:FF:000001">
    <property type="entry name" value="Retrovirus-related Pol polyprotein from transposon 17.6-like protein"/>
    <property type="match status" value="1"/>
</dbReference>
<feature type="coiled-coil region" evidence="8">
    <location>
        <begin position="604"/>
        <end position="631"/>
    </location>
</feature>
<dbReference type="PROSITE" id="PS00141">
    <property type="entry name" value="ASP_PROTEASE"/>
    <property type="match status" value="1"/>
</dbReference>
<evidence type="ECO:0000256" key="3">
    <source>
        <dbReference type="ARBA" id="ARBA00022695"/>
    </source>
</evidence>
<dbReference type="PANTHER" id="PTHR37984:SF5">
    <property type="entry name" value="PROTEIN NYNRIN-LIKE"/>
    <property type="match status" value="1"/>
</dbReference>
<dbReference type="SUPFAM" id="SSF50630">
    <property type="entry name" value="Acid proteases"/>
    <property type="match status" value="1"/>
</dbReference>
<evidence type="ECO:0000259" key="10">
    <source>
        <dbReference type="PROSITE" id="PS50878"/>
    </source>
</evidence>
<comment type="caution">
    <text evidence="12">The sequence shown here is derived from an EMBL/GenBank/DDBJ whole genome shotgun (WGS) entry which is preliminary data.</text>
</comment>
<keyword evidence="2" id="KW-0808">Transferase</keyword>
<dbReference type="InterPro" id="IPR041588">
    <property type="entry name" value="Integrase_H2C2"/>
</dbReference>
<dbReference type="Pfam" id="PF17917">
    <property type="entry name" value="RT_RNaseH"/>
    <property type="match status" value="1"/>
</dbReference>
<keyword evidence="13" id="KW-1185">Reference proteome</keyword>
<dbReference type="InterPro" id="IPR041373">
    <property type="entry name" value="RT_RNaseH"/>
</dbReference>
<proteinExistence type="predicted"/>
<dbReference type="GO" id="GO:0003964">
    <property type="term" value="F:RNA-directed DNA polymerase activity"/>
    <property type="evidence" value="ECO:0007669"/>
    <property type="project" value="UniProtKB-KW"/>
</dbReference>
<evidence type="ECO:0000313" key="12">
    <source>
        <dbReference type="EMBL" id="KMQ94326.1"/>
    </source>
</evidence>
<dbReference type="AlphaFoldDB" id="A0A0J7KVJ0"/>
<evidence type="ECO:0000313" key="13">
    <source>
        <dbReference type="Proteomes" id="UP000036403"/>
    </source>
</evidence>
<accession>A0A0J7KVJ0</accession>
<dbReference type="GO" id="GO:0015074">
    <property type="term" value="P:DNA integration"/>
    <property type="evidence" value="ECO:0007669"/>
    <property type="project" value="InterPro"/>
</dbReference>
<reference evidence="12 13" key="1">
    <citation type="submission" date="2015-04" db="EMBL/GenBank/DDBJ databases">
        <title>Lasius niger genome sequencing.</title>
        <authorList>
            <person name="Konorov E.A."/>
            <person name="Nikitin M.A."/>
            <person name="Kirill M.V."/>
            <person name="Chang P."/>
        </authorList>
    </citation>
    <scope>NUCLEOTIDE SEQUENCE [LARGE SCALE GENOMIC DNA]</scope>
    <source>
        <tissue evidence="12">Whole</tissue>
    </source>
</reference>
<keyword evidence="3" id="KW-0548">Nucleotidyltransferase</keyword>
<dbReference type="InterPro" id="IPR036397">
    <property type="entry name" value="RNaseH_sf"/>
</dbReference>
<dbReference type="OrthoDB" id="7698374at2759"/>
<dbReference type="EC" id="2.7.7.49" evidence="1"/>
<dbReference type="InterPro" id="IPR001995">
    <property type="entry name" value="Peptidase_A2_cat"/>
</dbReference>
<dbReference type="InterPro" id="IPR043502">
    <property type="entry name" value="DNA/RNA_pol_sf"/>
</dbReference>
<feature type="domain" description="Integrase catalytic" evidence="11">
    <location>
        <begin position="723"/>
        <end position="801"/>
    </location>
</feature>
<dbReference type="Pfam" id="PF17921">
    <property type="entry name" value="Integrase_H2C2"/>
    <property type="match status" value="1"/>
</dbReference>
<dbReference type="PANTHER" id="PTHR37984">
    <property type="entry name" value="PROTEIN CBG26694"/>
    <property type="match status" value="1"/>
</dbReference>
<dbReference type="Gene3D" id="1.10.340.70">
    <property type="match status" value="1"/>
</dbReference>
<dbReference type="FunFam" id="3.30.70.270:FF:000020">
    <property type="entry name" value="Transposon Tf2-6 polyprotein-like Protein"/>
    <property type="match status" value="1"/>
</dbReference>
<evidence type="ECO:0000259" key="11">
    <source>
        <dbReference type="PROSITE" id="PS50994"/>
    </source>
</evidence>
<keyword evidence="8" id="KW-0175">Coiled coil</keyword>
<dbReference type="Gene3D" id="3.30.70.270">
    <property type="match status" value="2"/>
</dbReference>
<evidence type="ECO:0000256" key="8">
    <source>
        <dbReference type="SAM" id="Coils"/>
    </source>
</evidence>
<dbReference type="GO" id="GO:0003676">
    <property type="term" value="F:nucleic acid binding"/>
    <property type="evidence" value="ECO:0007669"/>
    <property type="project" value="InterPro"/>
</dbReference>
<gene>
    <name evidence="12" type="ORF">RF55_5531</name>
</gene>
<name>A0A0J7KVJ0_LASNI</name>
<keyword evidence="6" id="KW-0378">Hydrolase</keyword>
<dbReference type="PROSITE" id="PS50994">
    <property type="entry name" value="INTEGRASE"/>
    <property type="match status" value="1"/>
</dbReference>
<protein>
    <recommendedName>
        <fullName evidence="1">RNA-directed DNA polymerase</fullName>
        <ecNumber evidence="1">2.7.7.49</ecNumber>
    </recommendedName>
</protein>
<feature type="domain" description="Reverse transcriptase" evidence="10">
    <location>
        <begin position="198"/>
        <end position="378"/>
    </location>
</feature>
<dbReference type="GO" id="GO:0004519">
    <property type="term" value="F:endonuclease activity"/>
    <property type="evidence" value="ECO:0007669"/>
    <property type="project" value="UniProtKB-KW"/>
</dbReference>
<dbReference type="InterPro" id="IPR001584">
    <property type="entry name" value="Integrase_cat-core"/>
</dbReference>
<dbReference type="PaxDb" id="67767-A0A0J7KVJ0"/>
<dbReference type="PROSITE" id="PS50878">
    <property type="entry name" value="RT_POL"/>
    <property type="match status" value="1"/>
</dbReference>
<dbReference type="CDD" id="cd09274">
    <property type="entry name" value="RNase_HI_RT_Ty3"/>
    <property type="match status" value="1"/>
</dbReference>
<keyword evidence="5" id="KW-0255">Endonuclease</keyword>
<dbReference type="Pfam" id="PF00078">
    <property type="entry name" value="RVT_1"/>
    <property type="match status" value="1"/>
</dbReference>
<dbReference type="PROSITE" id="PS50175">
    <property type="entry name" value="ASP_PROT_RETROV"/>
    <property type="match status" value="1"/>
</dbReference>
<dbReference type="Proteomes" id="UP000036403">
    <property type="component" value="Unassembled WGS sequence"/>
</dbReference>
<evidence type="ECO:0000256" key="5">
    <source>
        <dbReference type="ARBA" id="ARBA00022759"/>
    </source>
</evidence>
<dbReference type="InterPro" id="IPR012337">
    <property type="entry name" value="RNaseH-like_sf"/>
</dbReference>
<dbReference type="Gene3D" id="2.40.70.10">
    <property type="entry name" value="Acid Proteases"/>
    <property type="match status" value="1"/>
</dbReference>
<evidence type="ECO:0000256" key="6">
    <source>
        <dbReference type="ARBA" id="ARBA00022801"/>
    </source>
</evidence>
<dbReference type="InterPro" id="IPR043128">
    <property type="entry name" value="Rev_trsase/Diguanyl_cyclase"/>
</dbReference>
<sequence length="801" mass="91749">MKIVMVLHNDIEALIDTGSDLTLMYKDEYERIGSPPLRPTEVRFTGVGSPAHTALGEFQTEVTIDGHRFPILIRVAADAIFRQRLLIGTDFLELRNFHAKKGTIYIDPDDETEDLPEMLQINVLDEENAAKVDLSHTRDEDAKRQIATWIEDYRPDKTAETTVSMRLVLKDNEAVYQKARRLAANERDIVNAQIEEWKSQGIVRPSSSDYASPVVLFKKRDGTHRLCVDYRLLNKKIVRDRYPLPLIEDQLDRLQDTKIFSTLDLKNGFFHMPVEAESVKYTAFIVPDGQFEFLRVPFGLCNSPSVFQRYVNAIFRDAIRDGTVLTYMDDLIVLSNNYEDGLDRLRMVFETASKAGLNINWKKCCFLKRRVEFLGHIIEDGTVRPSERKTEAVKRFAEPKNIRQVQAFLGLTGYFGKFIADYSRIARPLSNLLRADAKFNFDAVEREAFELLKMHLSQQPVLNLYQMGAETELHTDASKYGYGAILLQRNGDDGLLHPVYFASGKTTSAEERYSSYELEVLAIIRALRRFRVYLLGIHFKIVTDCKAFTMTIGKKDLCVRLARWALLLVEFQYSIEHRPGRSMKHVDALSRNPLPACLTIDESEEGLTARLRKAQRDDDELKKKIEQAKEGKLDGYTMQRGLLYKVNDETRVVVPRSMQLQIIRKAHERGHFAINKTETLIQNDYWIPELRLKTEKVIRNCIPCILAERQQGKQQGFLNPIEKGSVPLDTFHVDYLGPLPSTKKSYAHILVVVDAFAKFVWLYGTKFTTSAEVISRLRKQSFILGLLVGISSTTPRAGLES</sequence>
<dbReference type="GO" id="GO:0042575">
    <property type="term" value="C:DNA polymerase complex"/>
    <property type="evidence" value="ECO:0007669"/>
    <property type="project" value="UniProtKB-ARBA"/>
</dbReference>
<keyword evidence="4" id="KW-0540">Nuclease</keyword>
<dbReference type="InterPro" id="IPR021109">
    <property type="entry name" value="Peptidase_aspartic_dom_sf"/>
</dbReference>
<organism evidence="12 13">
    <name type="scientific">Lasius niger</name>
    <name type="common">Black garden ant</name>
    <dbReference type="NCBI Taxonomy" id="67767"/>
    <lineage>
        <taxon>Eukaryota</taxon>
        <taxon>Metazoa</taxon>
        <taxon>Ecdysozoa</taxon>
        <taxon>Arthropoda</taxon>
        <taxon>Hexapoda</taxon>
        <taxon>Insecta</taxon>
        <taxon>Pterygota</taxon>
        <taxon>Neoptera</taxon>
        <taxon>Endopterygota</taxon>
        <taxon>Hymenoptera</taxon>
        <taxon>Apocrita</taxon>
        <taxon>Aculeata</taxon>
        <taxon>Formicoidea</taxon>
        <taxon>Formicidae</taxon>
        <taxon>Formicinae</taxon>
        <taxon>Lasius</taxon>
        <taxon>Lasius</taxon>
    </lineage>
</organism>